<feature type="transmembrane region" description="Helical" evidence="1">
    <location>
        <begin position="273"/>
        <end position="289"/>
    </location>
</feature>
<dbReference type="STRING" id="1344416.A0A139A600"/>
<gene>
    <name evidence="2" type="ORF">M427DRAFT_72225</name>
</gene>
<reference evidence="2 3" key="1">
    <citation type="journal article" date="2015" name="Genome Biol. Evol.">
        <title>Phylogenomic analyses indicate that early fungi evolved digesting cell walls of algal ancestors of land plants.</title>
        <authorList>
            <person name="Chang Y."/>
            <person name="Wang S."/>
            <person name="Sekimoto S."/>
            <person name="Aerts A.L."/>
            <person name="Choi C."/>
            <person name="Clum A."/>
            <person name="LaButti K.M."/>
            <person name="Lindquist E.A."/>
            <person name="Yee Ngan C."/>
            <person name="Ohm R.A."/>
            <person name="Salamov A.A."/>
            <person name="Grigoriev I.V."/>
            <person name="Spatafora J.W."/>
            <person name="Berbee M.L."/>
        </authorList>
    </citation>
    <scope>NUCLEOTIDE SEQUENCE [LARGE SCALE GENOMIC DNA]</scope>
    <source>
        <strain evidence="2 3">JEL478</strain>
    </source>
</reference>
<evidence type="ECO:0000313" key="3">
    <source>
        <dbReference type="Proteomes" id="UP000070544"/>
    </source>
</evidence>
<feature type="transmembrane region" description="Helical" evidence="1">
    <location>
        <begin position="225"/>
        <end position="253"/>
    </location>
</feature>
<dbReference type="InterPro" id="IPR052994">
    <property type="entry name" value="Tiny_macrocysts_regulators"/>
</dbReference>
<protein>
    <submittedName>
        <fullName evidence="2">Uncharacterized protein</fullName>
    </submittedName>
</protein>
<keyword evidence="3" id="KW-1185">Reference proteome</keyword>
<accession>A0A139A600</accession>
<evidence type="ECO:0000256" key="1">
    <source>
        <dbReference type="SAM" id="Phobius"/>
    </source>
</evidence>
<feature type="transmembrane region" description="Helical" evidence="1">
    <location>
        <begin position="144"/>
        <end position="170"/>
    </location>
</feature>
<keyword evidence="1" id="KW-0472">Membrane</keyword>
<sequence length="467" mass="51861">MSNASSDEPSSSNLELPNSKLRQQAVLESAVMDNSSNDVTAATKVNNDRADAASRNVWAAKRKLEREKANLHRSRLQVTIFQVLHSMVTGNEMHWRLAFPLLAFEDMQMLYYCWHPGHSFPGMPSWIHYIWNPLILRPESYEQFLIIFGVAMGIVTVLVGTVIFCAISFSSGKFKYIFPLNVLRAGTLLAVGILNIPIAEVFITVLHCENGAISLYPAVTCYSSIAHLIPFILAVIGLLLFVPYALSLSYIYVDGNPKSPKNVMTRSNGRTDMLYLAIKLTVVFVWEFASSSSTKLAVLVPCLLILTKEIVHKQPFHNEILQMIRSGMLMAATLSATVALISEIAAPSDSILPFALLCAALIAGFAGGAVLNNLVLRWITVRVYDRFQKRVRTMHKADVGVVSFAALPQLGLKGRAFEMRNDPTAVLGTLSEDIRKLTSERSHVDPPMFESPHEVELACRFVRYSKN</sequence>
<keyword evidence="1" id="KW-0812">Transmembrane</keyword>
<name>A0A139A600_GONPJ</name>
<feature type="transmembrane region" description="Helical" evidence="1">
    <location>
        <begin position="351"/>
        <end position="376"/>
    </location>
</feature>
<dbReference type="Proteomes" id="UP000070544">
    <property type="component" value="Unassembled WGS sequence"/>
</dbReference>
<feature type="non-terminal residue" evidence="2">
    <location>
        <position position="467"/>
    </location>
</feature>
<dbReference type="OrthoDB" id="2156462at2759"/>
<dbReference type="PANTHER" id="PTHR31600:SF2">
    <property type="entry name" value="GAMETE ENRICHED GENE 10 PROTEIN-RELATED"/>
    <property type="match status" value="1"/>
</dbReference>
<keyword evidence="1" id="KW-1133">Transmembrane helix</keyword>
<dbReference type="AlphaFoldDB" id="A0A139A600"/>
<dbReference type="EMBL" id="KQ965791">
    <property type="protein sequence ID" value="KXS12089.1"/>
    <property type="molecule type" value="Genomic_DNA"/>
</dbReference>
<proteinExistence type="predicted"/>
<evidence type="ECO:0000313" key="2">
    <source>
        <dbReference type="EMBL" id="KXS12089.1"/>
    </source>
</evidence>
<dbReference type="PANTHER" id="PTHR31600">
    <property type="entry name" value="TINY MACROCYSTS PROTEIN B-RELATED"/>
    <property type="match status" value="1"/>
</dbReference>
<feature type="transmembrane region" description="Helical" evidence="1">
    <location>
        <begin position="182"/>
        <end position="205"/>
    </location>
</feature>
<organism evidence="2 3">
    <name type="scientific">Gonapodya prolifera (strain JEL478)</name>
    <name type="common">Monoblepharis prolifera</name>
    <dbReference type="NCBI Taxonomy" id="1344416"/>
    <lineage>
        <taxon>Eukaryota</taxon>
        <taxon>Fungi</taxon>
        <taxon>Fungi incertae sedis</taxon>
        <taxon>Chytridiomycota</taxon>
        <taxon>Chytridiomycota incertae sedis</taxon>
        <taxon>Monoblepharidomycetes</taxon>
        <taxon>Monoblepharidales</taxon>
        <taxon>Gonapodyaceae</taxon>
        <taxon>Gonapodya</taxon>
    </lineage>
</organism>